<dbReference type="PROSITE" id="PS50297">
    <property type="entry name" value="ANK_REP_REGION"/>
    <property type="match status" value="4"/>
</dbReference>
<evidence type="ECO:0000256" key="4">
    <source>
        <dbReference type="ARBA" id="ARBA00022692"/>
    </source>
</evidence>
<dbReference type="Proteomes" id="UP000087171">
    <property type="component" value="Chromosome Ca4"/>
</dbReference>
<keyword evidence="3" id="KW-1003">Cell membrane</keyword>
<feature type="transmembrane region" description="Helical" evidence="12">
    <location>
        <begin position="526"/>
        <end position="551"/>
    </location>
</feature>
<dbReference type="PROSITE" id="PS50088">
    <property type="entry name" value="ANK_REPEAT"/>
    <property type="match status" value="5"/>
</dbReference>
<dbReference type="PANTHER" id="PTHR24186:SF48">
    <property type="entry name" value="ANKYRIN REPEAT-CONTAINING PROTEIN ITN1"/>
    <property type="match status" value="1"/>
</dbReference>
<feature type="domain" description="PGG" evidence="13">
    <location>
        <begin position="413"/>
        <end position="519"/>
    </location>
</feature>
<dbReference type="Pfam" id="PF12796">
    <property type="entry name" value="Ank_2"/>
    <property type="match status" value="3"/>
</dbReference>
<dbReference type="PANTHER" id="PTHR24186">
    <property type="entry name" value="PROTEIN PHOSPHATASE 1 REGULATORY SUBUNIT"/>
    <property type="match status" value="1"/>
</dbReference>
<accession>A0A1S2Y1M2</accession>
<evidence type="ECO:0000256" key="12">
    <source>
        <dbReference type="SAM" id="Phobius"/>
    </source>
</evidence>
<evidence type="ECO:0000256" key="11">
    <source>
        <dbReference type="SAM" id="MobiDB-lite"/>
    </source>
</evidence>
<dbReference type="CDD" id="cd03493">
    <property type="entry name" value="SQR_QFR_TM"/>
    <property type="match status" value="1"/>
</dbReference>
<gene>
    <name evidence="15" type="primary">LOC101499879</name>
</gene>
<comment type="subcellular location">
    <subcellularLocation>
        <location evidence="2">Cell membrane</location>
        <topology evidence="2">Multi-pass membrane protein</topology>
    </subcellularLocation>
    <subcellularLocation>
        <location evidence="1">Cell membrane</location>
        <topology evidence="1">Peripheral membrane protein</topology>
        <orientation evidence="1">Cytoplasmic side</orientation>
    </subcellularLocation>
</comment>
<feature type="compositionally biased region" description="Polar residues" evidence="11">
    <location>
        <begin position="1"/>
        <end position="14"/>
    </location>
</feature>
<keyword evidence="5" id="KW-0677">Repeat</keyword>
<dbReference type="Pfam" id="PF13962">
    <property type="entry name" value="PGG"/>
    <property type="match status" value="1"/>
</dbReference>
<evidence type="ECO:0000313" key="15">
    <source>
        <dbReference type="RefSeq" id="XP_004497323.1"/>
    </source>
</evidence>
<feature type="transmembrane region" description="Helical" evidence="12">
    <location>
        <begin position="418"/>
        <end position="440"/>
    </location>
</feature>
<reference evidence="15" key="2">
    <citation type="submission" date="2025-08" db="UniProtKB">
        <authorList>
            <consortium name="RefSeq"/>
        </authorList>
    </citation>
    <scope>IDENTIFICATION</scope>
    <source>
        <tissue evidence="15">Etiolated seedlings</tissue>
    </source>
</reference>
<keyword evidence="8 10" id="KW-0040">ANK repeat</keyword>
<feature type="repeat" description="ANK" evidence="10">
    <location>
        <begin position="231"/>
        <end position="263"/>
    </location>
</feature>
<dbReference type="RefSeq" id="XP_004497323.1">
    <property type="nucleotide sequence ID" value="XM_004497266.3"/>
</dbReference>
<dbReference type="KEGG" id="cam:101499879"/>
<proteinExistence type="predicted"/>
<dbReference type="InterPro" id="IPR026961">
    <property type="entry name" value="PGG_dom"/>
</dbReference>
<keyword evidence="4 12" id="KW-0812">Transmembrane</keyword>
<feature type="compositionally biased region" description="Low complexity" evidence="11">
    <location>
        <begin position="28"/>
        <end position="44"/>
    </location>
</feature>
<evidence type="ECO:0000259" key="13">
    <source>
        <dbReference type="Pfam" id="PF13962"/>
    </source>
</evidence>
<dbReference type="GO" id="GO:0005886">
    <property type="term" value="C:plasma membrane"/>
    <property type="evidence" value="ECO:0007669"/>
    <property type="project" value="UniProtKB-SubCell"/>
</dbReference>
<feature type="repeat" description="ANK" evidence="10">
    <location>
        <begin position="128"/>
        <end position="160"/>
    </location>
</feature>
<dbReference type="FunFam" id="1.25.40.20:FF:000245">
    <property type="entry name" value="Ankyrin repeat-containing protein ITN1"/>
    <property type="match status" value="1"/>
</dbReference>
<dbReference type="PaxDb" id="3827-XP_004497323.1"/>
<feature type="repeat" description="ANK" evidence="10">
    <location>
        <begin position="299"/>
        <end position="332"/>
    </location>
</feature>
<dbReference type="FunFam" id="1.25.40.20:FF:000552">
    <property type="entry name" value="Ankyrin repeat-containing protein ITN1 isoform A"/>
    <property type="match status" value="1"/>
</dbReference>
<keyword evidence="7" id="KW-0346">Stress response</keyword>
<dbReference type="InterPro" id="IPR036770">
    <property type="entry name" value="Ankyrin_rpt-contain_sf"/>
</dbReference>
<evidence type="ECO:0000256" key="9">
    <source>
        <dbReference type="ARBA" id="ARBA00023136"/>
    </source>
</evidence>
<name>A0A1S2Y1M2_CICAR</name>
<evidence type="ECO:0000256" key="6">
    <source>
        <dbReference type="ARBA" id="ARBA00022989"/>
    </source>
</evidence>
<keyword evidence="9 12" id="KW-0472">Membrane</keyword>
<feature type="region of interest" description="Disordered" evidence="11">
    <location>
        <begin position="559"/>
        <end position="578"/>
    </location>
</feature>
<dbReference type="SUPFAM" id="SSF48403">
    <property type="entry name" value="Ankyrin repeat"/>
    <property type="match status" value="1"/>
</dbReference>
<evidence type="ECO:0000256" key="10">
    <source>
        <dbReference type="PROSITE-ProRule" id="PRU00023"/>
    </source>
</evidence>
<evidence type="ECO:0000256" key="3">
    <source>
        <dbReference type="ARBA" id="ARBA00022475"/>
    </source>
</evidence>
<keyword evidence="14" id="KW-1185">Reference proteome</keyword>
<feature type="repeat" description="ANK" evidence="10">
    <location>
        <begin position="265"/>
        <end position="297"/>
    </location>
</feature>
<evidence type="ECO:0000256" key="1">
    <source>
        <dbReference type="ARBA" id="ARBA00004413"/>
    </source>
</evidence>
<dbReference type="InterPro" id="IPR002110">
    <property type="entry name" value="Ankyrin_rpt"/>
</dbReference>
<dbReference type="AlphaFoldDB" id="A0A1S2Y1M2"/>
<protein>
    <submittedName>
        <fullName evidence="15">Ankyrin repeat-containing protein ITN1</fullName>
    </submittedName>
</protein>
<sequence>MASNFNQSGLAQSQRDLEKGTMTPTNNPLSEISPSPSPSSATAPALVLSNSGKRIDQAGKKKYVKQVTGRHNDTELHLAAQRGDVGAVRQILVDIDSQIMDTLSGEDYDLSTEIAEVRACVVNEENELGETALFTAAEKGHLDVVKELLKHSTLQTVSKKNRSGFDPLHIAASQGHHAIVQVLLDYDASLSKTIGPSNATPLITAATRGHVEVVNELLSKDGSLLEIARSNGKNALHLAARQGHIEIVNALLSKDPQLARRTDKKGQTALHMAVKGQSCDVVKLLLEADAAIVMLPDKFGNTALHVATRKKRVEIVNELLLLPDTNVNALTRDHKTALDIAENLPLSEESSDIKDVLSRYGALRANELNQPRDELRKTVTQIKKDVHTQLEQTKRTNKNVHNISKELRKLHREGINNATNSVTVVAVLFATVAFAAIFTVPGGDNDDGSGVVASYPAFKIFFIFNAIALFTSLAVVVVQITLVRGETKAEKRVVVVINKLMWLASVCTSVAFIASSYIVVGRKNEWAAILVTVVGGVIISGVIGTMTYYVVRSKRTRSMRKKEKQQARRSGSNSWHHSEFSNSEVDRIYAL</sequence>
<dbReference type="Gene3D" id="1.25.40.20">
    <property type="entry name" value="Ankyrin repeat-containing domain"/>
    <property type="match status" value="2"/>
</dbReference>
<reference evidence="14" key="1">
    <citation type="journal article" date="2013" name="Nat. Biotechnol.">
        <title>Draft genome sequence of chickpea (Cicer arietinum) provides a resource for trait improvement.</title>
        <authorList>
            <person name="Varshney R.K."/>
            <person name="Song C."/>
            <person name="Saxena R.K."/>
            <person name="Azam S."/>
            <person name="Yu S."/>
            <person name="Sharpe A.G."/>
            <person name="Cannon S."/>
            <person name="Baek J."/>
            <person name="Rosen B.D."/>
            <person name="Tar'an B."/>
            <person name="Millan T."/>
            <person name="Zhang X."/>
            <person name="Ramsay L.D."/>
            <person name="Iwata A."/>
            <person name="Wang Y."/>
            <person name="Nelson W."/>
            <person name="Farmer A.D."/>
            <person name="Gaur P.M."/>
            <person name="Soderlund C."/>
            <person name="Penmetsa R.V."/>
            <person name="Xu C."/>
            <person name="Bharti A.K."/>
            <person name="He W."/>
            <person name="Winter P."/>
            <person name="Zhao S."/>
            <person name="Hane J.K."/>
            <person name="Carrasquilla-Garcia N."/>
            <person name="Condie J.A."/>
            <person name="Upadhyaya H.D."/>
            <person name="Luo M.C."/>
            <person name="Thudi M."/>
            <person name="Gowda C.L."/>
            <person name="Singh N.P."/>
            <person name="Lichtenzveig J."/>
            <person name="Gali K.K."/>
            <person name="Rubio J."/>
            <person name="Nadarajan N."/>
            <person name="Dolezel J."/>
            <person name="Bansal K.C."/>
            <person name="Xu X."/>
            <person name="Edwards D."/>
            <person name="Zhang G."/>
            <person name="Kahl G."/>
            <person name="Gil J."/>
            <person name="Singh K.B."/>
            <person name="Datta S.K."/>
            <person name="Jackson S.A."/>
            <person name="Wang J."/>
            <person name="Cook D.R."/>
        </authorList>
    </citation>
    <scope>NUCLEOTIDE SEQUENCE [LARGE SCALE GENOMIC DNA]</scope>
    <source>
        <strain evidence="14">cv. CDC Frontier</strain>
    </source>
</reference>
<dbReference type="GeneID" id="101499879"/>
<feature type="transmembrane region" description="Helical" evidence="12">
    <location>
        <begin position="460"/>
        <end position="480"/>
    </location>
</feature>
<dbReference type="OrthoDB" id="194358at2759"/>
<dbReference type="STRING" id="3827.A0A1S2Y1M2"/>
<evidence type="ECO:0000256" key="2">
    <source>
        <dbReference type="ARBA" id="ARBA00004651"/>
    </source>
</evidence>
<keyword evidence="6 12" id="KW-1133">Transmembrane helix</keyword>
<evidence type="ECO:0000256" key="5">
    <source>
        <dbReference type="ARBA" id="ARBA00022737"/>
    </source>
</evidence>
<organism evidence="14 15">
    <name type="scientific">Cicer arietinum</name>
    <name type="common">Chickpea</name>
    <name type="synonym">Garbanzo</name>
    <dbReference type="NCBI Taxonomy" id="3827"/>
    <lineage>
        <taxon>Eukaryota</taxon>
        <taxon>Viridiplantae</taxon>
        <taxon>Streptophyta</taxon>
        <taxon>Embryophyta</taxon>
        <taxon>Tracheophyta</taxon>
        <taxon>Spermatophyta</taxon>
        <taxon>Magnoliopsida</taxon>
        <taxon>eudicotyledons</taxon>
        <taxon>Gunneridae</taxon>
        <taxon>Pentapetalae</taxon>
        <taxon>rosids</taxon>
        <taxon>fabids</taxon>
        <taxon>Fabales</taxon>
        <taxon>Fabaceae</taxon>
        <taxon>Papilionoideae</taxon>
        <taxon>50 kb inversion clade</taxon>
        <taxon>NPAAA clade</taxon>
        <taxon>Hologalegina</taxon>
        <taxon>IRL clade</taxon>
        <taxon>Cicereae</taxon>
        <taxon>Cicer</taxon>
    </lineage>
</organism>
<dbReference type="SMART" id="SM00248">
    <property type="entry name" value="ANK"/>
    <property type="match status" value="7"/>
</dbReference>
<feature type="transmembrane region" description="Helical" evidence="12">
    <location>
        <begin position="500"/>
        <end position="520"/>
    </location>
</feature>
<feature type="repeat" description="ANK" evidence="10">
    <location>
        <begin position="163"/>
        <end position="191"/>
    </location>
</feature>
<feature type="region of interest" description="Disordered" evidence="11">
    <location>
        <begin position="1"/>
        <end position="44"/>
    </location>
</feature>
<dbReference type="eggNOG" id="KOG0504">
    <property type="taxonomic scope" value="Eukaryota"/>
</dbReference>
<evidence type="ECO:0000313" key="14">
    <source>
        <dbReference type="Proteomes" id="UP000087171"/>
    </source>
</evidence>
<evidence type="ECO:0000256" key="8">
    <source>
        <dbReference type="ARBA" id="ARBA00023043"/>
    </source>
</evidence>
<evidence type="ECO:0000256" key="7">
    <source>
        <dbReference type="ARBA" id="ARBA00023016"/>
    </source>
</evidence>